<dbReference type="SUPFAM" id="SSF52833">
    <property type="entry name" value="Thioredoxin-like"/>
    <property type="match status" value="1"/>
</dbReference>
<name>A0A6N2RWD3_9BACT</name>
<dbReference type="OrthoDB" id="184337at2"/>
<accession>A0A6N2RWD3</accession>
<feature type="signal peptide" evidence="1">
    <location>
        <begin position="1"/>
        <end position="24"/>
    </location>
</feature>
<organism evidence="3">
    <name type="scientific">Akkermansia muciniphila</name>
    <dbReference type="NCBI Taxonomy" id="239935"/>
    <lineage>
        <taxon>Bacteria</taxon>
        <taxon>Pseudomonadati</taxon>
        <taxon>Verrucomicrobiota</taxon>
        <taxon>Verrucomicrobiia</taxon>
        <taxon>Verrucomicrobiales</taxon>
        <taxon>Akkermansiaceae</taxon>
        <taxon>Akkermansia</taxon>
    </lineage>
</organism>
<dbReference type="InterPro" id="IPR013740">
    <property type="entry name" value="Redoxin"/>
</dbReference>
<dbReference type="EMBL" id="CACRSS010000002">
    <property type="protein sequence ID" value="VYS84848.1"/>
    <property type="molecule type" value="Genomic_DNA"/>
</dbReference>
<feature type="domain" description="Thioredoxin" evidence="2">
    <location>
        <begin position="12"/>
        <end position="167"/>
    </location>
</feature>
<sequence>MKTFTALILSGSIAAMTAPAFLHAADNGNGAKVTYPSFDEGSHLHGPRIKASDLKGKVVFFEYWGINCPPCIASMPHLQELQDKFQSKGFTVVGSHRQGLTPRVKQFLEEKKITFPVYQGLDIPAASCPGGLPHAVLIGANGKVVAKGHPTQLYDLVKKEVMKVERGLPILEGVELDKYKSLAKTVVSNGSNIESKITPLRKKTDDEEAQAVCAAFDEWLGDAKDMVQAQIQSNPLEAVTAITRLKTAVPSVKEFDEPLAALKANKDLPKLADLYKKISGLEQRKAKGRKVSESDLKSLAQAVDKFAESDNEATQTVAGNLKKSLSSLAVPEAPEDK</sequence>
<dbReference type="PANTHER" id="PTHR42852:SF13">
    <property type="entry name" value="PROTEIN DIPZ"/>
    <property type="match status" value="1"/>
</dbReference>
<dbReference type="InterPro" id="IPR050553">
    <property type="entry name" value="Thioredoxin_ResA/DsbE_sf"/>
</dbReference>
<dbReference type="GO" id="GO:0016491">
    <property type="term" value="F:oxidoreductase activity"/>
    <property type="evidence" value="ECO:0007669"/>
    <property type="project" value="InterPro"/>
</dbReference>
<protein>
    <submittedName>
        <fullName evidence="3">Thiol-disulfide oxidoreductase ResA</fullName>
    </submittedName>
</protein>
<keyword evidence="1" id="KW-0732">Signal</keyword>
<evidence type="ECO:0000259" key="2">
    <source>
        <dbReference type="PROSITE" id="PS51352"/>
    </source>
</evidence>
<gene>
    <name evidence="3" type="primary">resA_4</name>
    <name evidence="3" type="ORF">AMLFYP55_01833</name>
</gene>
<evidence type="ECO:0000256" key="1">
    <source>
        <dbReference type="SAM" id="SignalP"/>
    </source>
</evidence>
<dbReference type="InterPro" id="IPR013766">
    <property type="entry name" value="Thioredoxin_domain"/>
</dbReference>
<feature type="chain" id="PRO_5026780424" evidence="1">
    <location>
        <begin position="25"/>
        <end position="337"/>
    </location>
</feature>
<evidence type="ECO:0000313" key="3">
    <source>
        <dbReference type="EMBL" id="VYS84848.1"/>
    </source>
</evidence>
<dbReference type="PANTHER" id="PTHR42852">
    <property type="entry name" value="THIOL:DISULFIDE INTERCHANGE PROTEIN DSBE"/>
    <property type="match status" value="1"/>
</dbReference>
<dbReference type="AlphaFoldDB" id="A0A6N2RWD3"/>
<proteinExistence type="predicted"/>
<dbReference type="CDD" id="cd02966">
    <property type="entry name" value="TlpA_like_family"/>
    <property type="match status" value="1"/>
</dbReference>
<dbReference type="Pfam" id="PF08534">
    <property type="entry name" value="Redoxin"/>
    <property type="match status" value="1"/>
</dbReference>
<reference evidence="3" key="1">
    <citation type="submission" date="2019-11" db="EMBL/GenBank/DDBJ databases">
        <authorList>
            <person name="Feng L."/>
        </authorList>
    </citation>
    <scope>NUCLEOTIDE SEQUENCE</scope>
    <source>
        <strain evidence="3">AMuciniphilaLFYP55</strain>
    </source>
</reference>
<dbReference type="Gene3D" id="3.40.30.10">
    <property type="entry name" value="Glutaredoxin"/>
    <property type="match status" value="1"/>
</dbReference>
<dbReference type="PROSITE" id="PS51352">
    <property type="entry name" value="THIOREDOXIN_2"/>
    <property type="match status" value="1"/>
</dbReference>
<dbReference type="RefSeq" id="WP_102753021.1">
    <property type="nucleotide sequence ID" value="NZ_CACRSS010000002.1"/>
</dbReference>
<dbReference type="InterPro" id="IPR036249">
    <property type="entry name" value="Thioredoxin-like_sf"/>
</dbReference>